<dbReference type="KEGG" id="ptm:GSPATT00038539001"/>
<keyword evidence="1" id="KW-0853">WD repeat</keyword>
<feature type="repeat" description="WD" evidence="1">
    <location>
        <begin position="299"/>
        <end position="333"/>
    </location>
</feature>
<dbReference type="PANTHER" id="PTHR19920">
    <property type="entry name" value="WD40 PROTEIN CIAO1"/>
    <property type="match status" value="1"/>
</dbReference>
<organism evidence="2 3">
    <name type="scientific">Paramecium tetraurelia</name>
    <dbReference type="NCBI Taxonomy" id="5888"/>
    <lineage>
        <taxon>Eukaryota</taxon>
        <taxon>Sar</taxon>
        <taxon>Alveolata</taxon>
        <taxon>Ciliophora</taxon>
        <taxon>Intramacronucleata</taxon>
        <taxon>Oligohymenophorea</taxon>
        <taxon>Peniculida</taxon>
        <taxon>Parameciidae</taxon>
        <taxon>Paramecium</taxon>
    </lineage>
</organism>
<dbReference type="STRING" id="5888.A0CI18"/>
<dbReference type="RefSeq" id="XP_001437832.1">
    <property type="nucleotide sequence ID" value="XM_001437795.1"/>
</dbReference>
<dbReference type="Proteomes" id="UP000000600">
    <property type="component" value="Unassembled WGS sequence"/>
</dbReference>
<dbReference type="eggNOG" id="KOG0292">
    <property type="taxonomic scope" value="Eukaryota"/>
</dbReference>
<dbReference type="Gene3D" id="2.130.10.10">
    <property type="entry name" value="YVTN repeat-like/Quinoprotein amine dehydrogenase"/>
    <property type="match status" value="1"/>
</dbReference>
<dbReference type="OrthoDB" id="2421129at2759"/>
<dbReference type="Pfam" id="PF00400">
    <property type="entry name" value="WD40"/>
    <property type="match status" value="2"/>
</dbReference>
<protein>
    <submittedName>
        <fullName evidence="2">Uncharacterized protein</fullName>
    </submittedName>
</protein>
<dbReference type="GeneID" id="5023621"/>
<accession>A0CI18</accession>
<dbReference type="SMART" id="SM00320">
    <property type="entry name" value="WD40"/>
    <property type="match status" value="3"/>
</dbReference>
<proteinExistence type="predicted"/>
<evidence type="ECO:0000313" key="2">
    <source>
        <dbReference type="EMBL" id="CAK70435.1"/>
    </source>
</evidence>
<gene>
    <name evidence="2" type="ORF">GSPATT00038539001</name>
</gene>
<dbReference type="InterPro" id="IPR036322">
    <property type="entry name" value="WD40_repeat_dom_sf"/>
</dbReference>
<dbReference type="InParanoid" id="A0CI18"/>
<dbReference type="PANTHER" id="PTHR19920:SF0">
    <property type="entry name" value="CYTOSOLIC IRON-SULFUR PROTEIN ASSEMBLY PROTEIN CIAO1-RELATED"/>
    <property type="match status" value="1"/>
</dbReference>
<keyword evidence="3" id="KW-1185">Reference proteome</keyword>
<dbReference type="GO" id="GO:0016593">
    <property type="term" value="C:Cdc73/Paf1 complex"/>
    <property type="evidence" value="ECO:0000318"/>
    <property type="project" value="GO_Central"/>
</dbReference>
<dbReference type="PROSITE" id="PS50294">
    <property type="entry name" value="WD_REPEATS_REGION"/>
    <property type="match status" value="1"/>
</dbReference>
<dbReference type="SUPFAM" id="SSF50978">
    <property type="entry name" value="WD40 repeat-like"/>
    <property type="match status" value="1"/>
</dbReference>
<evidence type="ECO:0000313" key="3">
    <source>
        <dbReference type="Proteomes" id="UP000000600"/>
    </source>
</evidence>
<feature type="repeat" description="WD" evidence="1">
    <location>
        <begin position="254"/>
        <end position="286"/>
    </location>
</feature>
<dbReference type="PROSITE" id="PS50082">
    <property type="entry name" value="WD_REPEATS_2"/>
    <property type="match status" value="2"/>
</dbReference>
<dbReference type="InterPro" id="IPR015943">
    <property type="entry name" value="WD40/YVTN_repeat-like_dom_sf"/>
</dbReference>
<reference evidence="2 3" key="1">
    <citation type="journal article" date="2006" name="Nature">
        <title>Global trends of whole-genome duplications revealed by the ciliate Paramecium tetraurelia.</title>
        <authorList>
            <consortium name="Genoscope"/>
            <person name="Aury J.-M."/>
            <person name="Jaillon O."/>
            <person name="Duret L."/>
            <person name="Noel B."/>
            <person name="Jubin C."/>
            <person name="Porcel B.M."/>
            <person name="Segurens B."/>
            <person name="Daubin V."/>
            <person name="Anthouard V."/>
            <person name="Aiach N."/>
            <person name="Arnaiz O."/>
            <person name="Billaut A."/>
            <person name="Beisson J."/>
            <person name="Blanc I."/>
            <person name="Bouhouche K."/>
            <person name="Camara F."/>
            <person name="Duharcourt S."/>
            <person name="Guigo R."/>
            <person name="Gogendeau D."/>
            <person name="Katinka M."/>
            <person name="Keller A.-M."/>
            <person name="Kissmehl R."/>
            <person name="Klotz C."/>
            <person name="Koll F."/>
            <person name="Le Moue A."/>
            <person name="Lepere C."/>
            <person name="Malinsky S."/>
            <person name="Nowacki M."/>
            <person name="Nowak J.K."/>
            <person name="Plattner H."/>
            <person name="Poulain J."/>
            <person name="Ruiz F."/>
            <person name="Serrano V."/>
            <person name="Zagulski M."/>
            <person name="Dessen P."/>
            <person name="Betermier M."/>
            <person name="Weissenbach J."/>
            <person name="Scarpelli C."/>
            <person name="Schachter V."/>
            <person name="Sperling L."/>
            <person name="Meyer E."/>
            <person name="Cohen J."/>
            <person name="Wincker P."/>
        </authorList>
    </citation>
    <scope>NUCLEOTIDE SEQUENCE [LARGE SCALE GENOMIC DNA]</scope>
    <source>
        <strain evidence="2 3">Stock d4-2</strain>
    </source>
</reference>
<name>A0CI18_PARTE</name>
<dbReference type="HOGENOM" id="CLU_019203_2_1_1"/>
<evidence type="ECO:0000256" key="1">
    <source>
        <dbReference type="PROSITE-ProRule" id="PRU00221"/>
    </source>
</evidence>
<dbReference type="EMBL" id="CT868082">
    <property type="protein sequence ID" value="CAK70435.1"/>
    <property type="molecule type" value="Genomic_DNA"/>
</dbReference>
<dbReference type="InterPro" id="IPR001680">
    <property type="entry name" value="WD40_rpt"/>
</dbReference>
<sequence>MLKSKMIENEIQLQCALKHNQKIVQVLLNPQLQRDQRLLCGQCLQTININGKAIVYKDILEIIQEQQQIKLEQVYNLIKSQILTQLNLLKSNVIQQFEFIQCAVQDWINNLQLLCQQYQQYSFHDELENFINNKGIYFDQNELLQRISKEQNIWYSKVTSKLDLFNQFQEQEKCKEMLENNKLMIQKLNVNFNQQIEISEDDIKLKQTELSVKQQGSCLSIAFNSSDSIMVSTNKSLINVWNFNNGKLELSQQLKYHEGWINSLVFSKRQNLFLSCSSDQTIRVWKSYGQNEWISSIPYQQHTDKVLCMILNQNEDELFSGSLDYRINSWKLDLDKNELQYQYSLDKHNNGVYSLSLNQKSNIQHHALQARIKQLFGKEDKIIKWNSNTLLNNLFKALDQRFCLSKRISLFGYLIVIKLMKYGVFQENTEKKLKLNSDNVNMEMFQFPLVYNKNRNLMVLRHKIFIYIIRELKNGNFKIVEQLNRQTNKIFGTVTNDGNHLVFWDEIKKEYQIFQLQEQ</sequence>
<dbReference type="AlphaFoldDB" id="A0CI18"/>